<gene>
    <name evidence="4" type="ORF">D5F01_LYC08259</name>
</gene>
<dbReference type="PROSITE" id="PS51121">
    <property type="entry name" value="NTA"/>
    <property type="match status" value="1"/>
</dbReference>
<dbReference type="AlphaFoldDB" id="A0A6G0IPK9"/>
<dbReference type="InterPro" id="IPR008993">
    <property type="entry name" value="TIMP-like_OB-fold"/>
</dbReference>
<dbReference type="Gene3D" id="2.40.50.120">
    <property type="match status" value="1"/>
</dbReference>
<feature type="chain" id="PRO_5026308920" evidence="2">
    <location>
        <begin position="30"/>
        <end position="205"/>
    </location>
</feature>
<keyword evidence="5" id="KW-1185">Reference proteome</keyword>
<dbReference type="GO" id="GO:0043113">
    <property type="term" value="P:receptor clustering"/>
    <property type="evidence" value="ECO:0007669"/>
    <property type="project" value="InterPro"/>
</dbReference>
<name>A0A6G0IPK9_LARCR</name>
<dbReference type="Pfam" id="PF03146">
    <property type="entry name" value="NtA"/>
    <property type="match status" value="1"/>
</dbReference>
<proteinExistence type="predicted"/>
<comment type="caution">
    <text evidence="4">The sequence shown here is derived from an EMBL/GenBank/DDBJ whole genome shotgun (WGS) entry which is preliminary data.</text>
</comment>
<feature type="domain" description="NtA" evidence="3">
    <location>
        <begin position="31"/>
        <end position="162"/>
    </location>
</feature>
<protein>
    <submittedName>
        <fullName evidence="4">Agrin Agrin N-terminal 110 kDa subunit</fullName>
    </submittedName>
</protein>
<sequence length="205" mass="22922">MGSQRTLRPGRTALLLAGLLVALWQRCAASCPEKDLEDREEEANIVLTGTVDEIINMDPVHNTYSCKVRVWRYLKGKSTVNREILLDGGNKVMIGGFGNPGICDNRVATGDTRIFFLNPAPESMGPEHKNELMLNSSLMRITLRNLEDVEHCVEARIDSGMPGRVLGGEAHCLRWKKKVFVCELLSTKSFEKDTDMKENKMSDVV</sequence>
<feature type="disulfide bond" evidence="1">
    <location>
        <begin position="31"/>
        <end position="103"/>
    </location>
</feature>
<dbReference type="SUPFAM" id="SSF50242">
    <property type="entry name" value="TIMP-like"/>
    <property type="match status" value="1"/>
</dbReference>
<dbReference type="EMBL" id="REGW02000008">
    <property type="protein sequence ID" value="KAE8293156.1"/>
    <property type="molecule type" value="Genomic_DNA"/>
</dbReference>
<evidence type="ECO:0000313" key="5">
    <source>
        <dbReference type="Proteomes" id="UP000424527"/>
    </source>
</evidence>
<reference evidence="4 5" key="1">
    <citation type="submission" date="2019-07" db="EMBL/GenBank/DDBJ databases">
        <title>Chromosome genome assembly for large yellow croaker.</title>
        <authorList>
            <person name="Xiao S."/>
        </authorList>
    </citation>
    <scope>NUCLEOTIDE SEQUENCE [LARGE SCALE GENOMIC DNA]</scope>
    <source>
        <strain evidence="4">JMULYC20181020</strain>
        <tissue evidence="4">Muscle</tissue>
    </source>
</reference>
<dbReference type="Proteomes" id="UP000424527">
    <property type="component" value="Unassembled WGS sequence"/>
</dbReference>
<evidence type="ECO:0000259" key="3">
    <source>
        <dbReference type="PROSITE" id="PS51121"/>
    </source>
</evidence>
<keyword evidence="1" id="KW-1015">Disulfide bond</keyword>
<dbReference type="GO" id="GO:0043236">
    <property type="term" value="F:laminin binding"/>
    <property type="evidence" value="ECO:0007669"/>
    <property type="project" value="InterPro"/>
</dbReference>
<dbReference type="InterPro" id="IPR004850">
    <property type="entry name" value="NtA_dom"/>
</dbReference>
<evidence type="ECO:0000256" key="2">
    <source>
        <dbReference type="SAM" id="SignalP"/>
    </source>
</evidence>
<evidence type="ECO:0000256" key="1">
    <source>
        <dbReference type="PROSITE-ProRule" id="PRU00443"/>
    </source>
</evidence>
<evidence type="ECO:0000313" key="4">
    <source>
        <dbReference type="EMBL" id="KAE8293156.1"/>
    </source>
</evidence>
<dbReference type="GO" id="GO:0005886">
    <property type="term" value="C:plasma membrane"/>
    <property type="evidence" value="ECO:0007669"/>
    <property type="project" value="GOC"/>
</dbReference>
<dbReference type="FunFam" id="2.40.50.120:FF:000008">
    <property type="entry name" value="agrin isoform X1"/>
    <property type="match status" value="1"/>
</dbReference>
<feature type="signal peptide" evidence="2">
    <location>
        <begin position="1"/>
        <end position="29"/>
    </location>
</feature>
<keyword evidence="2" id="KW-0732">Signal</keyword>
<accession>A0A6G0IPK9</accession>
<organism evidence="4 5">
    <name type="scientific">Larimichthys crocea</name>
    <name type="common">Large yellow croaker</name>
    <name type="synonym">Pseudosciaena crocea</name>
    <dbReference type="NCBI Taxonomy" id="215358"/>
    <lineage>
        <taxon>Eukaryota</taxon>
        <taxon>Metazoa</taxon>
        <taxon>Chordata</taxon>
        <taxon>Craniata</taxon>
        <taxon>Vertebrata</taxon>
        <taxon>Euteleostomi</taxon>
        <taxon>Actinopterygii</taxon>
        <taxon>Neopterygii</taxon>
        <taxon>Teleostei</taxon>
        <taxon>Neoteleostei</taxon>
        <taxon>Acanthomorphata</taxon>
        <taxon>Eupercaria</taxon>
        <taxon>Sciaenidae</taxon>
        <taxon>Larimichthys</taxon>
    </lineage>
</organism>